<dbReference type="Proteomes" id="UP000005426">
    <property type="component" value="Unassembled WGS sequence"/>
</dbReference>
<dbReference type="InterPro" id="IPR025040">
    <property type="entry name" value="DUF3984"/>
</dbReference>
<dbReference type="STRING" id="452589.G9NU84"/>
<gene>
    <name evidence="2" type="ORF">TRIATDRAFT_299326</name>
</gene>
<evidence type="ECO:0000256" key="1">
    <source>
        <dbReference type="SAM" id="MobiDB-lite"/>
    </source>
</evidence>
<keyword evidence="3" id="KW-1185">Reference proteome</keyword>
<dbReference type="AlphaFoldDB" id="G9NU84"/>
<dbReference type="Pfam" id="PF13136">
    <property type="entry name" value="DUF3984"/>
    <property type="match status" value="1"/>
</dbReference>
<evidence type="ECO:0000313" key="2">
    <source>
        <dbReference type="EMBL" id="EHK45617.1"/>
    </source>
</evidence>
<dbReference type="EMBL" id="ABDG02000023">
    <property type="protein sequence ID" value="EHK45617.1"/>
    <property type="molecule type" value="Genomic_DNA"/>
</dbReference>
<evidence type="ECO:0000313" key="3">
    <source>
        <dbReference type="Proteomes" id="UP000005426"/>
    </source>
</evidence>
<dbReference type="OrthoDB" id="5339776at2759"/>
<reference evidence="2 3" key="1">
    <citation type="journal article" date="2011" name="Genome Biol.">
        <title>Comparative genome sequence analysis underscores mycoparasitism as the ancestral life style of Trichoderma.</title>
        <authorList>
            <person name="Kubicek C.P."/>
            <person name="Herrera-Estrella A."/>
            <person name="Seidl-Seiboth V."/>
            <person name="Martinez D.A."/>
            <person name="Druzhinina I.S."/>
            <person name="Thon M."/>
            <person name="Zeilinger S."/>
            <person name="Casas-Flores S."/>
            <person name="Horwitz B.A."/>
            <person name="Mukherjee P.K."/>
            <person name="Mukherjee M."/>
            <person name="Kredics L."/>
            <person name="Alcaraz L.D."/>
            <person name="Aerts A."/>
            <person name="Antal Z."/>
            <person name="Atanasova L."/>
            <person name="Cervantes-Badillo M.G."/>
            <person name="Challacombe J."/>
            <person name="Chertkov O."/>
            <person name="McCluskey K."/>
            <person name="Coulpier F."/>
            <person name="Deshpande N."/>
            <person name="von Doehren H."/>
            <person name="Ebbole D.J."/>
            <person name="Esquivel-Naranjo E.U."/>
            <person name="Fekete E."/>
            <person name="Flipphi M."/>
            <person name="Glaser F."/>
            <person name="Gomez-Rodriguez E.Y."/>
            <person name="Gruber S."/>
            <person name="Han C."/>
            <person name="Henrissat B."/>
            <person name="Hermosa R."/>
            <person name="Hernandez-Onate M."/>
            <person name="Karaffa L."/>
            <person name="Kosti I."/>
            <person name="Le Crom S."/>
            <person name="Lindquist E."/>
            <person name="Lucas S."/>
            <person name="Luebeck M."/>
            <person name="Luebeck P.S."/>
            <person name="Margeot A."/>
            <person name="Metz B."/>
            <person name="Misra M."/>
            <person name="Nevalainen H."/>
            <person name="Omann M."/>
            <person name="Packer N."/>
            <person name="Perrone G."/>
            <person name="Uresti-Rivera E.E."/>
            <person name="Salamov A."/>
            <person name="Schmoll M."/>
            <person name="Seiboth B."/>
            <person name="Shapiro H."/>
            <person name="Sukno S."/>
            <person name="Tamayo-Ramos J.A."/>
            <person name="Tisch D."/>
            <person name="Wiest A."/>
            <person name="Wilkinson H.H."/>
            <person name="Zhang M."/>
            <person name="Coutinho P.M."/>
            <person name="Kenerley C.M."/>
            <person name="Monte E."/>
            <person name="Baker S.E."/>
            <person name="Grigoriev I.V."/>
        </authorList>
    </citation>
    <scope>NUCLEOTIDE SEQUENCE [LARGE SCALE GENOMIC DNA]</scope>
    <source>
        <strain evidence="3">ATCC 20476 / IMI 206040</strain>
    </source>
</reference>
<dbReference type="HOGENOM" id="CLU_040208_0_0_1"/>
<dbReference type="OMA" id="WHDAAWL"/>
<dbReference type="RefSeq" id="XP_013943893.1">
    <property type="nucleotide sequence ID" value="XM_014088418.1"/>
</dbReference>
<proteinExistence type="predicted"/>
<comment type="caution">
    <text evidence="2">The sequence shown here is derived from an EMBL/GenBank/DDBJ whole genome shotgun (WGS) entry which is preliminary data.</text>
</comment>
<dbReference type="GeneID" id="25781358"/>
<evidence type="ECO:0008006" key="4">
    <source>
        <dbReference type="Google" id="ProtNLM"/>
    </source>
</evidence>
<feature type="region of interest" description="Disordered" evidence="1">
    <location>
        <begin position="49"/>
        <end position="132"/>
    </location>
</feature>
<name>G9NU84_HYPAI</name>
<feature type="compositionally biased region" description="Polar residues" evidence="1">
    <location>
        <begin position="52"/>
        <end position="64"/>
    </location>
</feature>
<feature type="compositionally biased region" description="Acidic residues" evidence="1">
    <location>
        <begin position="301"/>
        <end position="318"/>
    </location>
</feature>
<dbReference type="eggNOG" id="ENOG502S1RX">
    <property type="taxonomic scope" value="Eukaryota"/>
</dbReference>
<organism evidence="2 3">
    <name type="scientific">Hypocrea atroviridis (strain ATCC 20476 / IMI 206040)</name>
    <name type="common">Trichoderma atroviride</name>
    <dbReference type="NCBI Taxonomy" id="452589"/>
    <lineage>
        <taxon>Eukaryota</taxon>
        <taxon>Fungi</taxon>
        <taxon>Dikarya</taxon>
        <taxon>Ascomycota</taxon>
        <taxon>Pezizomycotina</taxon>
        <taxon>Sordariomycetes</taxon>
        <taxon>Hypocreomycetidae</taxon>
        <taxon>Hypocreales</taxon>
        <taxon>Hypocreaceae</taxon>
        <taxon>Trichoderma</taxon>
    </lineage>
</organism>
<protein>
    <recommendedName>
        <fullName evidence="4">DUF3984 domain-containing protein</fullName>
    </recommendedName>
</protein>
<sequence>MDVSYIPHAERVRRKNRSSTNVNHLSLAPLTTKLPLDDDELLVDAGVPVPRPSTSYLQGKSAPTTPRLLASSATNPHSRSRSRNRTASASGAPITKSKSSSHLASGHHATKKSTSGTTTPRRRHDDGPDGDWLLRTGAMMTFEAREYKGQSWLISRQSSTSLTGIRNFEDVAFEDELAREREITSMLTSRRGSLADDDMSISVIGSKIHSRSQSRSHSIHGSRSQLMTPIERTLDEASYFPNQESLAGPDFVDLDERLEELERDTLEDAEADVKRLMRRGTGAKASWMTGFMGWSLFSVDEHEEETDDDDESEYDESLADSQSHVDRSAWLRRHVEGPLDPEDFVPPPTTDEGGWSDAAWLLSVASKVIF</sequence>
<dbReference type="KEGG" id="tatv:25781358"/>
<accession>G9NU84</accession>
<feature type="region of interest" description="Disordered" evidence="1">
    <location>
        <begin position="301"/>
        <end position="325"/>
    </location>
</feature>